<dbReference type="Proteomes" id="UP000054560">
    <property type="component" value="Unassembled WGS sequence"/>
</dbReference>
<dbReference type="RefSeq" id="XP_014143315.1">
    <property type="nucleotide sequence ID" value="XM_014287840.1"/>
</dbReference>
<accession>A0A0L0EZX1</accession>
<keyword evidence="2" id="KW-1185">Reference proteome</keyword>
<name>A0A0L0EZX1_9EUKA</name>
<dbReference type="AlphaFoldDB" id="A0A0L0EZX1"/>
<gene>
    <name evidence="1" type="ORF">SARC_18077</name>
</gene>
<dbReference type="GeneID" id="25918581"/>
<evidence type="ECO:0000313" key="1">
    <source>
        <dbReference type="EMBL" id="KNC69413.1"/>
    </source>
</evidence>
<protein>
    <submittedName>
        <fullName evidence="1">Uncharacterized protein</fullName>
    </submittedName>
</protein>
<sequence>MPSSVLFLQVPELPDRVPQNATNLRLVETHEPVDTSTQAVWRRVFPDIKFVVRQVFEEDGHETVILDSNVDWYQHSEFKRTVMKDLKFPLHFRF</sequence>
<organism evidence="1 2">
    <name type="scientific">Sphaeroforma arctica JP610</name>
    <dbReference type="NCBI Taxonomy" id="667725"/>
    <lineage>
        <taxon>Eukaryota</taxon>
        <taxon>Ichthyosporea</taxon>
        <taxon>Ichthyophonida</taxon>
        <taxon>Sphaeroforma</taxon>
    </lineage>
</organism>
<dbReference type="EMBL" id="KQ255198">
    <property type="protein sequence ID" value="KNC69413.1"/>
    <property type="molecule type" value="Genomic_DNA"/>
</dbReference>
<proteinExistence type="predicted"/>
<evidence type="ECO:0000313" key="2">
    <source>
        <dbReference type="Proteomes" id="UP000054560"/>
    </source>
</evidence>
<reference evidence="1 2" key="1">
    <citation type="submission" date="2011-02" db="EMBL/GenBank/DDBJ databases">
        <title>The Genome Sequence of Sphaeroforma arctica JP610.</title>
        <authorList>
            <consortium name="The Broad Institute Genome Sequencing Platform"/>
            <person name="Russ C."/>
            <person name="Cuomo C."/>
            <person name="Young S.K."/>
            <person name="Zeng Q."/>
            <person name="Gargeya S."/>
            <person name="Alvarado L."/>
            <person name="Berlin A."/>
            <person name="Chapman S.B."/>
            <person name="Chen Z."/>
            <person name="Freedman E."/>
            <person name="Gellesch M."/>
            <person name="Goldberg J."/>
            <person name="Griggs A."/>
            <person name="Gujja S."/>
            <person name="Heilman E."/>
            <person name="Heiman D."/>
            <person name="Howarth C."/>
            <person name="Mehta T."/>
            <person name="Neiman D."/>
            <person name="Pearson M."/>
            <person name="Roberts A."/>
            <person name="Saif S."/>
            <person name="Shea T."/>
            <person name="Shenoy N."/>
            <person name="Sisk P."/>
            <person name="Stolte C."/>
            <person name="Sykes S."/>
            <person name="White J."/>
            <person name="Yandava C."/>
            <person name="Burger G."/>
            <person name="Gray M.W."/>
            <person name="Holland P.W.H."/>
            <person name="King N."/>
            <person name="Lang F.B.F."/>
            <person name="Roger A.J."/>
            <person name="Ruiz-Trillo I."/>
            <person name="Haas B."/>
            <person name="Nusbaum C."/>
            <person name="Birren B."/>
        </authorList>
    </citation>
    <scope>NUCLEOTIDE SEQUENCE [LARGE SCALE GENOMIC DNA]</scope>
    <source>
        <strain evidence="1 2">JP610</strain>
    </source>
</reference>